<organism evidence="1 2">
    <name type="scientific">Haemonchus contortus</name>
    <name type="common">Barber pole worm</name>
    <dbReference type="NCBI Taxonomy" id="6289"/>
    <lineage>
        <taxon>Eukaryota</taxon>
        <taxon>Metazoa</taxon>
        <taxon>Ecdysozoa</taxon>
        <taxon>Nematoda</taxon>
        <taxon>Chromadorea</taxon>
        <taxon>Rhabditida</taxon>
        <taxon>Rhabditina</taxon>
        <taxon>Rhabditomorpha</taxon>
        <taxon>Strongyloidea</taxon>
        <taxon>Trichostrongylidae</taxon>
        <taxon>Haemonchus</taxon>
    </lineage>
</organism>
<dbReference type="AlphaFoldDB" id="A0A7I4Y8X6"/>
<accession>A0A7I4Y8X6</accession>
<protein>
    <submittedName>
        <fullName evidence="2">DNA-binding protein</fullName>
    </submittedName>
</protein>
<dbReference type="Proteomes" id="UP000025227">
    <property type="component" value="Unplaced"/>
</dbReference>
<evidence type="ECO:0000313" key="1">
    <source>
        <dbReference type="Proteomes" id="UP000025227"/>
    </source>
</evidence>
<proteinExistence type="predicted"/>
<reference evidence="2" key="1">
    <citation type="submission" date="2020-12" db="UniProtKB">
        <authorList>
            <consortium name="WormBaseParasite"/>
        </authorList>
    </citation>
    <scope>IDENTIFICATION</scope>
    <source>
        <strain evidence="2">MHco3</strain>
    </source>
</reference>
<name>A0A7I4Y8X6_HAECO</name>
<dbReference type="WBParaSite" id="HCON_00061670-00001">
    <property type="protein sequence ID" value="HCON_00061670-00001"/>
    <property type="gene ID" value="HCON_00061670"/>
</dbReference>
<evidence type="ECO:0000313" key="2">
    <source>
        <dbReference type="WBParaSite" id="HCON_00061670-00001"/>
    </source>
</evidence>
<sequence length="50" mass="5830">DSFHRNVRNYGLISFFSNGSFKKTYGLGNKQLYVVNKQRRAVFCAPKDEK</sequence>
<keyword evidence="1" id="KW-1185">Reference proteome</keyword>